<reference evidence="1 2" key="1">
    <citation type="journal article" date="2019" name="New Phytol.">
        <title>Comparative genomics reveals unique wood-decay strategies and fruiting body development in the Schizophyllaceae.</title>
        <authorList>
            <person name="Almasi E."/>
            <person name="Sahu N."/>
            <person name="Krizsan K."/>
            <person name="Balint B."/>
            <person name="Kovacs G.M."/>
            <person name="Kiss B."/>
            <person name="Cseklye J."/>
            <person name="Drula E."/>
            <person name="Henrissat B."/>
            <person name="Nagy I."/>
            <person name="Chovatia M."/>
            <person name="Adam C."/>
            <person name="LaButti K."/>
            <person name="Lipzen A."/>
            <person name="Riley R."/>
            <person name="Grigoriev I.V."/>
            <person name="Nagy L.G."/>
        </authorList>
    </citation>
    <scope>NUCLEOTIDE SEQUENCE [LARGE SCALE GENOMIC DNA]</scope>
    <source>
        <strain evidence="1 2">NL-1724</strain>
    </source>
</reference>
<dbReference type="STRING" id="97359.A0A550CP01"/>
<dbReference type="InterPro" id="IPR036691">
    <property type="entry name" value="Endo/exonu/phosph_ase_sf"/>
</dbReference>
<dbReference type="AlphaFoldDB" id="A0A550CP01"/>
<accession>A0A550CP01</accession>
<organism evidence="1 2">
    <name type="scientific">Schizophyllum amplum</name>
    <dbReference type="NCBI Taxonomy" id="97359"/>
    <lineage>
        <taxon>Eukaryota</taxon>
        <taxon>Fungi</taxon>
        <taxon>Dikarya</taxon>
        <taxon>Basidiomycota</taxon>
        <taxon>Agaricomycotina</taxon>
        <taxon>Agaricomycetes</taxon>
        <taxon>Agaricomycetidae</taxon>
        <taxon>Agaricales</taxon>
        <taxon>Schizophyllaceae</taxon>
        <taxon>Schizophyllum</taxon>
    </lineage>
</organism>
<dbReference type="Proteomes" id="UP000320762">
    <property type="component" value="Unassembled WGS sequence"/>
</dbReference>
<evidence type="ECO:0008006" key="3">
    <source>
        <dbReference type="Google" id="ProtNLM"/>
    </source>
</evidence>
<evidence type="ECO:0000313" key="2">
    <source>
        <dbReference type="Proteomes" id="UP000320762"/>
    </source>
</evidence>
<feature type="non-terminal residue" evidence="1">
    <location>
        <position position="278"/>
    </location>
</feature>
<comment type="caution">
    <text evidence="1">The sequence shown here is derived from an EMBL/GenBank/DDBJ whole genome shotgun (WGS) entry which is preliminary data.</text>
</comment>
<dbReference type="SUPFAM" id="SSF56219">
    <property type="entry name" value="DNase I-like"/>
    <property type="match status" value="1"/>
</dbReference>
<keyword evidence="2" id="KW-1185">Reference proteome</keyword>
<dbReference type="EMBL" id="VDMD01000003">
    <property type="protein sequence ID" value="TRM66515.1"/>
    <property type="molecule type" value="Genomic_DNA"/>
</dbReference>
<dbReference type="OrthoDB" id="3264871at2759"/>
<gene>
    <name evidence="1" type="ORF">BD626DRAFT_396799</name>
</gene>
<dbReference type="Gene3D" id="3.60.10.10">
    <property type="entry name" value="Endonuclease/exonuclease/phosphatase"/>
    <property type="match status" value="1"/>
</dbReference>
<name>A0A550CP01_9AGAR</name>
<protein>
    <recommendedName>
        <fullName evidence="3">Endonuclease/exonuclease/phosphatase</fullName>
    </recommendedName>
</protein>
<sequence>MSIRTIRNSRITNVADVETYDIIPGRALMVVLSWHGILRHVVLNTYAPATNAADRRRFWKDLLQKMVDRNLPAPDTHLGDHNMVEDGVDRLPHKTPSKSAVKALQDLRSTYRLVDGWREINPDTKAYTHEYSQGGRARLDRIYVTPDVLKQSHSWMIESVGSLTDHDLISYVMTSQQIPFIGRGRWAIPLYLMNNNALLERIRTRGKTLEHEMDRKANGDDRLPSHQGLWQTFKEDVSKMAKDTAKVAIPKLDREIGEWTVRLKTVENDNSLSSDEKR</sequence>
<proteinExistence type="predicted"/>
<evidence type="ECO:0000313" key="1">
    <source>
        <dbReference type="EMBL" id="TRM66515.1"/>
    </source>
</evidence>